<gene>
    <name evidence="1" type="ORF">PM10SUCC1_18730</name>
</gene>
<dbReference type="EMBL" id="BSDY01000007">
    <property type="protein sequence ID" value="GLI56359.1"/>
    <property type="molecule type" value="Genomic_DNA"/>
</dbReference>
<proteinExistence type="predicted"/>
<name>A0A9W6LMZ8_9FUSO</name>
<dbReference type="AlphaFoldDB" id="A0A9W6LMZ8"/>
<dbReference type="Proteomes" id="UP001144471">
    <property type="component" value="Unassembled WGS sequence"/>
</dbReference>
<evidence type="ECO:0000313" key="2">
    <source>
        <dbReference type="Proteomes" id="UP001144471"/>
    </source>
</evidence>
<accession>A0A9W6LMZ8</accession>
<reference evidence="1" key="1">
    <citation type="submission" date="2022-12" db="EMBL/GenBank/DDBJ databases">
        <title>Reference genome sequencing for broad-spectrum identification of bacterial and archaeal isolates by mass spectrometry.</title>
        <authorList>
            <person name="Sekiguchi Y."/>
            <person name="Tourlousse D.M."/>
        </authorList>
    </citation>
    <scope>NUCLEOTIDE SEQUENCE</scope>
    <source>
        <strain evidence="1">10succ1</strain>
    </source>
</reference>
<dbReference type="RefSeq" id="WP_281835463.1">
    <property type="nucleotide sequence ID" value="NZ_BSDY01000007.1"/>
</dbReference>
<keyword evidence="2" id="KW-1185">Reference proteome</keyword>
<sequence length="73" mass="8892">MSLVKHMGPRTLGGHHRWETIYEEKNWKVQHHKMEYFMMAEKPYRLLDPHDHLLASADTEEELKNYLDHLLKH</sequence>
<protein>
    <submittedName>
        <fullName evidence="1">Uncharacterized protein</fullName>
    </submittedName>
</protein>
<comment type="caution">
    <text evidence="1">The sequence shown here is derived from an EMBL/GenBank/DDBJ whole genome shotgun (WGS) entry which is preliminary data.</text>
</comment>
<evidence type="ECO:0000313" key="1">
    <source>
        <dbReference type="EMBL" id="GLI56359.1"/>
    </source>
</evidence>
<organism evidence="1 2">
    <name type="scientific">Propionigenium maris DSM 9537</name>
    <dbReference type="NCBI Taxonomy" id="1123000"/>
    <lineage>
        <taxon>Bacteria</taxon>
        <taxon>Fusobacteriati</taxon>
        <taxon>Fusobacteriota</taxon>
        <taxon>Fusobacteriia</taxon>
        <taxon>Fusobacteriales</taxon>
        <taxon>Fusobacteriaceae</taxon>
        <taxon>Propionigenium</taxon>
    </lineage>
</organism>